<dbReference type="PROSITE" id="PS50994">
    <property type="entry name" value="INTEGRASE"/>
    <property type="match status" value="1"/>
</dbReference>
<keyword evidence="1" id="KW-0479">Metal-binding</keyword>
<dbReference type="AlphaFoldDB" id="A0AAV2CJT7"/>
<gene>
    <name evidence="5" type="ORF">LTRI10_LOCUS3756</name>
</gene>
<dbReference type="Pfam" id="PF00665">
    <property type="entry name" value="rve"/>
    <property type="match status" value="1"/>
</dbReference>
<dbReference type="InterPro" id="IPR036397">
    <property type="entry name" value="RNaseH_sf"/>
</dbReference>
<proteinExistence type="predicted"/>
<evidence type="ECO:0000256" key="2">
    <source>
        <dbReference type="SAM" id="MobiDB-lite"/>
    </source>
</evidence>
<dbReference type="Pfam" id="PF14223">
    <property type="entry name" value="Retrotran_gag_2"/>
    <property type="match status" value="1"/>
</dbReference>
<dbReference type="InterPro" id="IPR057670">
    <property type="entry name" value="SH3_retrovirus"/>
</dbReference>
<dbReference type="Proteomes" id="UP001497516">
    <property type="component" value="Chromosome 1"/>
</dbReference>
<name>A0AAV2CJT7_9ROSI</name>
<dbReference type="Gene3D" id="3.30.420.10">
    <property type="entry name" value="Ribonuclease H-like superfamily/Ribonuclease H"/>
    <property type="match status" value="1"/>
</dbReference>
<evidence type="ECO:0000313" key="5">
    <source>
        <dbReference type="EMBL" id="CAL1356033.1"/>
    </source>
</evidence>
<feature type="domain" description="Integrase catalytic" evidence="4">
    <location>
        <begin position="510"/>
        <end position="674"/>
    </location>
</feature>
<protein>
    <recommendedName>
        <fullName evidence="7">Retrovirus-related Pol polyprotein from transposon TNT 1-94</fullName>
    </recommendedName>
</protein>
<feature type="region of interest" description="Disordered" evidence="2">
    <location>
        <begin position="759"/>
        <end position="784"/>
    </location>
</feature>
<dbReference type="GO" id="GO:0003676">
    <property type="term" value="F:nucleic acid binding"/>
    <property type="evidence" value="ECO:0007669"/>
    <property type="project" value="InterPro"/>
</dbReference>
<keyword evidence="1" id="KW-0862">Zinc</keyword>
<dbReference type="SUPFAM" id="SSF57756">
    <property type="entry name" value="Retrovirus zinc finger-like domains"/>
    <property type="match status" value="1"/>
</dbReference>
<organism evidence="5 6">
    <name type="scientific">Linum trigynum</name>
    <dbReference type="NCBI Taxonomy" id="586398"/>
    <lineage>
        <taxon>Eukaryota</taxon>
        <taxon>Viridiplantae</taxon>
        <taxon>Streptophyta</taxon>
        <taxon>Embryophyta</taxon>
        <taxon>Tracheophyta</taxon>
        <taxon>Spermatophyta</taxon>
        <taxon>Magnoliopsida</taxon>
        <taxon>eudicotyledons</taxon>
        <taxon>Gunneridae</taxon>
        <taxon>Pentapetalae</taxon>
        <taxon>rosids</taxon>
        <taxon>fabids</taxon>
        <taxon>Malpighiales</taxon>
        <taxon>Linaceae</taxon>
        <taxon>Linum</taxon>
    </lineage>
</organism>
<dbReference type="InterPro" id="IPR001878">
    <property type="entry name" value="Znf_CCHC"/>
</dbReference>
<dbReference type="EMBL" id="OZ034813">
    <property type="protein sequence ID" value="CAL1356033.1"/>
    <property type="molecule type" value="Genomic_DNA"/>
</dbReference>
<evidence type="ECO:0000259" key="4">
    <source>
        <dbReference type="PROSITE" id="PS50994"/>
    </source>
</evidence>
<dbReference type="Pfam" id="PF13976">
    <property type="entry name" value="gag_pre-integrs"/>
    <property type="match status" value="1"/>
</dbReference>
<keyword evidence="1" id="KW-0863">Zinc-finger</keyword>
<dbReference type="InterPro" id="IPR036875">
    <property type="entry name" value="Znf_CCHC_sf"/>
</dbReference>
<feature type="region of interest" description="Disordered" evidence="2">
    <location>
        <begin position="223"/>
        <end position="265"/>
    </location>
</feature>
<dbReference type="SMART" id="SM00343">
    <property type="entry name" value="ZnF_C2HC"/>
    <property type="match status" value="1"/>
</dbReference>
<dbReference type="GO" id="GO:0008270">
    <property type="term" value="F:zinc ion binding"/>
    <property type="evidence" value="ECO:0007669"/>
    <property type="project" value="UniProtKB-KW"/>
</dbReference>
<dbReference type="InterPro" id="IPR001584">
    <property type="entry name" value="Integrase_cat-core"/>
</dbReference>
<dbReference type="Pfam" id="PF25597">
    <property type="entry name" value="SH3_retrovirus"/>
    <property type="match status" value="1"/>
</dbReference>
<evidence type="ECO:0000256" key="1">
    <source>
        <dbReference type="PROSITE-ProRule" id="PRU00047"/>
    </source>
</evidence>
<dbReference type="SUPFAM" id="SSF53098">
    <property type="entry name" value="Ribonuclease H-like"/>
    <property type="match status" value="1"/>
</dbReference>
<evidence type="ECO:0008006" key="7">
    <source>
        <dbReference type="Google" id="ProtNLM"/>
    </source>
</evidence>
<sequence>MSSGSTINGENPNPVTSTQSTPLQVATHSLAPAEKPGKFSGVDFKRWQQKMYFYLTTLGLQKFIKEVIPNPNEEVPEKDRFLAIEAWKHSDFLCKNYILNGLDDILYNVYSTIETSKELWEALEKKYKAEDAGLKKSIAAKFLEYKMVDSKAVVTQVQELQVITHDLLNEGMIINEAFQVASFIEKLPPAWKDFKSYLKHKRKEMTLEDLIVRLKIEEDDRLAEKKSRGQSTISGANIMESDSKGKKRKRDSVPSSSGTKNHNGNKKINGTCFKCGKQGHKASMCKTHKKKKNKSQANIVDDTDMDDLCAVLSECNLVGNPREWWIDSGATRHVCAVKEMFTSYSLAKAEEKLFMGNSSTAKVEGYGKIVLKMTSGKVVTLNNVLHVPEIRKNLVSTSLLAKHGFKVVFVSDKVVISKNDVYIGKGYLNNDLFKLNVITVNDVINNNNASSAYLLESNHLWHARLGHVNYKSLRKMINMEVLPKFECNKSKCQVCVESKFAKHPYKSIERTSEPLDLIHTDICDMKSTPSRGGKKYFITFIDDSTRYCYVYLLSSKDEAIDAFKQFKAEVENQLNKKIKMARSDRGGEYEFPFEEICLENGIIHQTSAPYTPQKNGVAERKNRTLKDMMNALLLNSALPQNLWGEAILIATQILNRVPYSKTQTIPYEKWKGKRPNLNYFKVWGCLAKVRVPKPKQVKLGPKTIDCIFIGYANNSKAYRFLVYKSQISDIHPNTVIESDSAEFFENIFPYRNKDVVVGESSKRPRDDSLENDSNIDEPWRSKRQRVPTSFGPDFLAFCWKMSQRHLKKRNGFGASWKMFRFGPSR</sequence>
<keyword evidence="6" id="KW-1185">Reference proteome</keyword>
<feature type="compositionally biased region" description="Polar residues" evidence="2">
    <location>
        <begin position="253"/>
        <end position="265"/>
    </location>
</feature>
<dbReference type="InterPro" id="IPR012337">
    <property type="entry name" value="RNaseH-like_sf"/>
</dbReference>
<dbReference type="PANTHER" id="PTHR47592">
    <property type="entry name" value="PBF68 PROTEIN"/>
    <property type="match status" value="1"/>
</dbReference>
<reference evidence="5 6" key="1">
    <citation type="submission" date="2024-04" db="EMBL/GenBank/DDBJ databases">
        <authorList>
            <person name="Fracassetti M."/>
        </authorList>
    </citation>
    <scope>NUCLEOTIDE SEQUENCE [LARGE SCALE GENOMIC DNA]</scope>
</reference>
<feature type="domain" description="CCHC-type" evidence="3">
    <location>
        <begin position="272"/>
        <end position="286"/>
    </location>
</feature>
<dbReference type="PROSITE" id="PS50158">
    <property type="entry name" value="ZF_CCHC"/>
    <property type="match status" value="1"/>
</dbReference>
<dbReference type="GO" id="GO:0015074">
    <property type="term" value="P:DNA integration"/>
    <property type="evidence" value="ECO:0007669"/>
    <property type="project" value="InterPro"/>
</dbReference>
<dbReference type="InterPro" id="IPR025724">
    <property type="entry name" value="GAG-pre-integrase_dom"/>
</dbReference>
<evidence type="ECO:0000313" key="6">
    <source>
        <dbReference type="Proteomes" id="UP001497516"/>
    </source>
</evidence>
<dbReference type="InterPro" id="IPR054722">
    <property type="entry name" value="PolX-like_BBD"/>
</dbReference>
<dbReference type="PANTHER" id="PTHR47592:SF27">
    <property type="entry name" value="OS08G0421700 PROTEIN"/>
    <property type="match status" value="1"/>
</dbReference>
<accession>A0AAV2CJT7</accession>
<feature type="region of interest" description="Disordered" evidence="2">
    <location>
        <begin position="1"/>
        <end position="22"/>
    </location>
</feature>
<evidence type="ECO:0000259" key="3">
    <source>
        <dbReference type="PROSITE" id="PS50158"/>
    </source>
</evidence>
<feature type="compositionally biased region" description="Basic and acidic residues" evidence="2">
    <location>
        <begin position="759"/>
        <end position="768"/>
    </location>
</feature>
<dbReference type="Pfam" id="PF22936">
    <property type="entry name" value="Pol_BBD"/>
    <property type="match status" value="1"/>
</dbReference>